<comment type="similarity">
    <text evidence="1">Belongs to the peptidase M24B family.</text>
</comment>
<dbReference type="InterPro" id="IPR032416">
    <property type="entry name" value="Peptidase_M24_C"/>
</dbReference>
<name>S0FSJ9_9BACT</name>
<dbReference type="PANTHER" id="PTHR43763:SF6">
    <property type="entry name" value="XAA-PRO AMINOPEPTIDASE 1"/>
    <property type="match status" value="1"/>
</dbReference>
<keyword evidence="3 7" id="KW-0378">Hydrolase</keyword>
<organism evidence="7 8">
    <name type="scientific">Desulfotignum phosphitoxidans DSM 13687</name>
    <dbReference type="NCBI Taxonomy" id="1286635"/>
    <lineage>
        <taxon>Bacteria</taxon>
        <taxon>Pseudomonadati</taxon>
        <taxon>Thermodesulfobacteriota</taxon>
        <taxon>Desulfobacteria</taxon>
        <taxon>Desulfobacterales</taxon>
        <taxon>Desulfobacteraceae</taxon>
        <taxon>Desulfotignum</taxon>
    </lineage>
</organism>
<evidence type="ECO:0000259" key="5">
    <source>
        <dbReference type="Pfam" id="PF01321"/>
    </source>
</evidence>
<evidence type="ECO:0000256" key="1">
    <source>
        <dbReference type="ARBA" id="ARBA00008766"/>
    </source>
</evidence>
<dbReference type="InterPro" id="IPR029149">
    <property type="entry name" value="Creatin/AminoP/Spt16_N"/>
</dbReference>
<feature type="domain" description="Peptidase M24 C-terminal" evidence="6">
    <location>
        <begin position="533"/>
        <end position="590"/>
    </location>
</feature>
<dbReference type="EC" id="3.4.11.9" evidence="7"/>
<dbReference type="Proteomes" id="UP000014216">
    <property type="component" value="Unassembled WGS sequence"/>
</dbReference>
<dbReference type="GO" id="GO:0005737">
    <property type="term" value="C:cytoplasm"/>
    <property type="evidence" value="ECO:0007669"/>
    <property type="project" value="UniProtKB-ARBA"/>
</dbReference>
<evidence type="ECO:0000259" key="6">
    <source>
        <dbReference type="Pfam" id="PF16188"/>
    </source>
</evidence>
<dbReference type="Gene3D" id="3.40.350.10">
    <property type="entry name" value="Creatinase/prolidase N-terminal domain"/>
    <property type="match status" value="2"/>
</dbReference>
<dbReference type="Gene3D" id="3.90.230.10">
    <property type="entry name" value="Creatinase/methionine aminopeptidase superfamily"/>
    <property type="match status" value="1"/>
</dbReference>
<keyword evidence="7" id="KW-0645">Protease</keyword>
<dbReference type="Pfam" id="PF01321">
    <property type="entry name" value="Creatinase_N"/>
    <property type="match status" value="1"/>
</dbReference>
<reference evidence="7 8" key="1">
    <citation type="journal article" date="2013" name="Genome Announc.">
        <title>Draft Genome Sequence of Desulfotignum phosphitoxidans DSM 13687 Strain FiPS-3.</title>
        <authorList>
            <person name="Poehlein A."/>
            <person name="Daniel R."/>
            <person name="Simeonova D.D."/>
        </authorList>
    </citation>
    <scope>NUCLEOTIDE SEQUENCE [LARGE SCALE GENOMIC DNA]</scope>
    <source>
        <strain evidence="7 8">DSM 13687</strain>
    </source>
</reference>
<keyword evidence="2" id="KW-0479">Metal-binding</keyword>
<dbReference type="InterPro" id="IPR033740">
    <property type="entry name" value="Pept_M24B"/>
</dbReference>
<protein>
    <submittedName>
        <fullName evidence="7">Xaa-Pro aminopeptidase, M24 family protein PepP</fullName>
        <ecNumber evidence="7">3.4.11.9</ecNumber>
    </submittedName>
</protein>
<dbReference type="FunFam" id="3.90.230.10:FF:000009">
    <property type="entry name" value="xaa-Pro aminopeptidase 2"/>
    <property type="match status" value="1"/>
</dbReference>
<keyword evidence="8" id="KW-1185">Reference proteome</keyword>
<dbReference type="Pfam" id="PF16189">
    <property type="entry name" value="Creatinase_N_2"/>
    <property type="match status" value="1"/>
</dbReference>
<dbReference type="OrthoDB" id="9806388at2"/>
<dbReference type="InterPro" id="IPR050422">
    <property type="entry name" value="X-Pro_aminopeptidase_P"/>
</dbReference>
<feature type="domain" description="Creatinase N-terminal" evidence="5">
    <location>
        <begin position="7"/>
        <end position="128"/>
    </location>
</feature>
<dbReference type="PATRIC" id="fig|1286635.3.peg.3896"/>
<dbReference type="EMBL" id="APJX01000010">
    <property type="protein sequence ID" value="EMS78063.1"/>
    <property type="molecule type" value="Genomic_DNA"/>
</dbReference>
<dbReference type="CDD" id="cd01085">
    <property type="entry name" value="APP"/>
    <property type="match status" value="1"/>
</dbReference>
<gene>
    <name evidence="7" type="primary">pepP</name>
    <name evidence="7" type="ORF">Dpo_10c00560</name>
</gene>
<evidence type="ECO:0000256" key="2">
    <source>
        <dbReference type="ARBA" id="ARBA00022723"/>
    </source>
</evidence>
<dbReference type="SUPFAM" id="SSF53092">
    <property type="entry name" value="Creatinase/prolidase N-terminal domain"/>
    <property type="match status" value="1"/>
</dbReference>
<dbReference type="RefSeq" id="WP_006967865.1">
    <property type="nucleotide sequence ID" value="NZ_APJX01000010.1"/>
</dbReference>
<dbReference type="Pfam" id="PF00557">
    <property type="entry name" value="Peptidase_M24"/>
    <property type="match status" value="1"/>
</dbReference>
<dbReference type="AlphaFoldDB" id="S0FSJ9"/>
<accession>S0FSJ9</accession>
<evidence type="ECO:0000313" key="8">
    <source>
        <dbReference type="Proteomes" id="UP000014216"/>
    </source>
</evidence>
<evidence type="ECO:0000259" key="4">
    <source>
        <dbReference type="Pfam" id="PF00557"/>
    </source>
</evidence>
<keyword evidence="7" id="KW-0031">Aminopeptidase</keyword>
<dbReference type="PANTHER" id="PTHR43763">
    <property type="entry name" value="XAA-PRO AMINOPEPTIDASE 1"/>
    <property type="match status" value="1"/>
</dbReference>
<dbReference type="Pfam" id="PF16188">
    <property type="entry name" value="Peptidase_M24_C"/>
    <property type="match status" value="1"/>
</dbReference>
<dbReference type="InterPro" id="IPR000994">
    <property type="entry name" value="Pept_M24"/>
</dbReference>
<dbReference type="InterPro" id="IPR000587">
    <property type="entry name" value="Creatinase_N"/>
</dbReference>
<sequence length="593" mass="66283">MKTDEKLAALRRMMAAHQIAAIVVPSADPHQSEYVTGHWQARAWLTGFTGSAGVAVVTRTRAVLWTDFRYWLQAGIQIQGSEFELFKSGEKDVPDFHRWIFDHLGPKNTVAIDGRILSRTQEKTYRQLWDIRQIRLRTDLDLVKDLWQDRPPMPMSTAWEFDVQYAGQSRVEKIENIRKAMAQAGADCHVMTALEDIAWTFNLRGSDAPNNPVNIAFALFTQSSVRLFIHPDKVTKDLASGLANDGVTLAGYTDIDTALGQMPDSACMLLDPDMTSACLASAINPACRVVEKPSPAARLKAVKNDIQIRHLRDTAVKDGIAVICFLHWLSEQEPDDSLTEISAAEKLFELRNAQPGFVENSFDPIMAFGAHSALCHYSATPQTDVRLDNTGLFLTDSGGNYLTGTTDITRTVCLGTPSLQQIKDYTLVLKGHIAVAGACFPEGTRGFQIDTLARQFLWAQGMNFGHGTGHGVGFFLCVHEGPARISPHPVDAALEKGMLMTDEPGVYREGEYGIRLENMVLVTDSRQTEFGRFLEFENMTWCHFERDLIDTSLLTEAEIAWINQYHRQVYDRISPYLPSRIAAWLQTRTALLD</sequence>
<dbReference type="GO" id="GO:0070006">
    <property type="term" value="F:metalloaminopeptidase activity"/>
    <property type="evidence" value="ECO:0007669"/>
    <property type="project" value="InterPro"/>
</dbReference>
<feature type="domain" description="Peptidase M24" evidence="4">
    <location>
        <begin position="319"/>
        <end position="524"/>
    </location>
</feature>
<proteinExistence type="inferred from homology"/>
<dbReference type="GO" id="GO:0046872">
    <property type="term" value="F:metal ion binding"/>
    <property type="evidence" value="ECO:0007669"/>
    <property type="project" value="UniProtKB-KW"/>
</dbReference>
<evidence type="ECO:0000313" key="7">
    <source>
        <dbReference type="EMBL" id="EMS78063.1"/>
    </source>
</evidence>
<dbReference type="SUPFAM" id="SSF55920">
    <property type="entry name" value="Creatinase/aminopeptidase"/>
    <property type="match status" value="1"/>
</dbReference>
<evidence type="ECO:0000256" key="3">
    <source>
        <dbReference type="ARBA" id="ARBA00022801"/>
    </source>
</evidence>
<comment type="caution">
    <text evidence="7">The sequence shown here is derived from an EMBL/GenBank/DDBJ whole genome shotgun (WGS) entry which is preliminary data.</text>
</comment>
<dbReference type="InterPro" id="IPR036005">
    <property type="entry name" value="Creatinase/aminopeptidase-like"/>
</dbReference>